<evidence type="ECO:0000256" key="2">
    <source>
        <dbReference type="ARBA" id="ARBA00023002"/>
    </source>
</evidence>
<proteinExistence type="inferred from homology"/>
<keyword evidence="2" id="KW-0560">Oxidoreductase</keyword>
<evidence type="ECO:0000313" key="4">
    <source>
        <dbReference type="EMBL" id="KIW55757.1"/>
    </source>
</evidence>
<dbReference type="PANTHER" id="PTHR45348:SF2">
    <property type="entry name" value="ZINC-TYPE ALCOHOL DEHYDROGENASE-LIKE PROTEIN C2E1P3.01"/>
    <property type="match status" value="1"/>
</dbReference>
<dbReference type="InterPro" id="IPR036291">
    <property type="entry name" value="NAD(P)-bd_dom_sf"/>
</dbReference>
<dbReference type="SUPFAM" id="SSF50129">
    <property type="entry name" value="GroES-like"/>
    <property type="match status" value="1"/>
</dbReference>
<dbReference type="InterPro" id="IPR013154">
    <property type="entry name" value="ADH-like_N"/>
</dbReference>
<dbReference type="SMART" id="SM00829">
    <property type="entry name" value="PKS_ER"/>
    <property type="match status" value="1"/>
</dbReference>
<evidence type="ECO:0000313" key="5">
    <source>
        <dbReference type="Proteomes" id="UP000054342"/>
    </source>
</evidence>
<gene>
    <name evidence="4" type="ORF">PV05_04486</name>
</gene>
<keyword evidence="5" id="KW-1185">Reference proteome</keyword>
<dbReference type="GO" id="GO:0016651">
    <property type="term" value="F:oxidoreductase activity, acting on NAD(P)H"/>
    <property type="evidence" value="ECO:0007669"/>
    <property type="project" value="InterPro"/>
</dbReference>
<dbReference type="OrthoDB" id="9992527at2759"/>
<dbReference type="InterPro" id="IPR047122">
    <property type="entry name" value="Trans-enoyl_RdTase-like"/>
</dbReference>
<dbReference type="SUPFAM" id="SSF51735">
    <property type="entry name" value="NAD(P)-binding Rossmann-fold domains"/>
    <property type="match status" value="1"/>
</dbReference>
<dbReference type="Gene3D" id="3.90.180.10">
    <property type="entry name" value="Medium-chain alcohol dehydrogenases, catalytic domain"/>
    <property type="match status" value="1"/>
</dbReference>
<dbReference type="AlphaFoldDB" id="A0A0D2D032"/>
<name>A0A0D2D032_9EURO</name>
<comment type="similarity">
    <text evidence="1">Belongs to the zinc-containing alcohol dehydrogenase family.</text>
</comment>
<dbReference type="PANTHER" id="PTHR45348">
    <property type="entry name" value="HYPOTHETICAL OXIDOREDUCTASE (EUROFUNG)"/>
    <property type="match status" value="1"/>
</dbReference>
<evidence type="ECO:0000259" key="3">
    <source>
        <dbReference type="SMART" id="SM00829"/>
    </source>
</evidence>
<dbReference type="RefSeq" id="XP_013316341.1">
    <property type="nucleotide sequence ID" value="XM_013460887.1"/>
</dbReference>
<dbReference type="CDD" id="cd08249">
    <property type="entry name" value="enoyl_reductase_like"/>
    <property type="match status" value="1"/>
</dbReference>
<dbReference type="GeneID" id="25326394"/>
<dbReference type="InterPro" id="IPR011032">
    <property type="entry name" value="GroES-like_sf"/>
</dbReference>
<dbReference type="EMBL" id="KN847319">
    <property type="protein sequence ID" value="KIW55757.1"/>
    <property type="molecule type" value="Genomic_DNA"/>
</dbReference>
<dbReference type="STRING" id="348802.A0A0D2D032"/>
<reference evidence="4 5" key="1">
    <citation type="submission" date="2015-01" db="EMBL/GenBank/DDBJ databases">
        <title>The Genome Sequence of Exophiala xenobiotica CBS118157.</title>
        <authorList>
            <consortium name="The Broad Institute Genomics Platform"/>
            <person name="Cuomo C."/>
            <person name="de Hoog S."/>
            <person name="Gorbushina A."/>
            <person name="Stielow B."/>
            <person name="Teixiera M."/>
            <person name="Abouelleil A."/>
            <person name="Chapman S.B."/>
            <person name="Priest M."/>
            <person name="Young S.K."/>
            <person name="Wortman J."/>
            <person name="Nusbaum C."/>
            <person name="Birren B."/>
        </authorList>
    </citation>
    <scope>NUCLEOTIDE SEQUENCE [LARGE SCALE GENOMIC DNA]</scope>
    <source>
        <strain evidence="4 5">CBS 118157</strain>
    </source>
</reference>
<evidence type="ECO:0000256" key="1">
    <source>
        <dbReference type="ARBA" id="ARBA00008072"/>
    </source>
</evidence>
<dbReference type="Gene3D" id="3.40.50.720">
    <property type="entry name" value="NAD(P)-binding Rossmann-like Domain"/>
    <property type="match status" value="1"/>
</dbReference>
<dbReference type="InterPro" id="IPR020843">
    <property type="entry name" value="ER"/>
</dbReference>
<dbReference type="HOGENOM" id="CLU_026673_16_5_1"/>
<accession>A0A0D2D032</accession>
<protein>
    <recommendedName>
        <fullName evidence="3">Enoyl reductase (ER) domain-containing protein</fullName>
    </recommendedName>
</protein>
<dbReference type="Pfam" id="PF08240">
    <property type="entry name" value="ADH_N"/>
    <property type="match status" value="1"/>
</dbReference>
<dbReference type="Proteomes" id="UP000054342">
    <property type="component" value="Unassembled WGS sequence"/>
</dbReference>
<sequence>MPDPIVLSTTALLPLPCPSVESRMSPQTQKALVVTEIGKPITLVTDWPVPQPGQGQVQVRVIVAGTNPHDQKARDFGLFIKDGLPAILTNDVVGEVTALGEGVTKYSLGDHVFAQSNFAPGWAQSGLQEYAILDADYSAKVPEGLSDDDAATLPCNTLAPAIAMFHESNLGFPAPWTPEASHFDYKSITLLILGGGSNCGKLGVQFAALVGIGRIIVVGGDEATLKSYGATHIIDRHGAPEDVTAKIREIVGDDLIYAFDAINPAPTQAIGINALSTTKRGKFARLLPNAPVDESQVKPKKKGYELINIFGSSHAKPEWGLQFWQNLPRYLIEKKIQPTHYTVVKGLNADKVNEVLDAYRDGKRVVKPHVHVRE</sequence>
<organism evidence="4 5">
    <name type="scientific">Exophiala xenobiotica</name>
    <dbReference type="NCBI Taxonomy" id="348802"/>
    <lineage>
        <taxon>Eukaryota</taxon>
        <taxon>Fungi</taxon>
        <taxon>Dikarya</taxon>
        <taxon>Ascomycota</taxon>
        <taxon>Pezizomycotina</taxon>
        <taxon>Eurotiomycetes</taxon>
        <taxon>Chaetothyriomycetidae</taxon>
        <taxon>Chaetothyriales</taxon>
        <taxon>Herpotrichiellaceae</taxon>
        <taxon>Exophiala</taxon>
    </lineage>
</organism>
<feature type="domain" description="Enoyl reductase (ER)" evidence="3">
    <location>
        <begin position="38"/>
        <end position="366"/>
    </location>
</feature>